<dbReference type="AlphaFoldDB" id="A0A1I3DLV4"/>
<dbReference type="OrthoDB" id="9095495at2"/>
<evidence type="ECO:0000313" key="1">
    <source>
        <dbReference type="EMBL" id="SFH87508.1"/>
    </source>
</evidence>
<protein>
    <submittedName>
        <fullName evidence="1">Polysaccharide lyase</fullName>
    </submittedName>
</protein>
<name>A0A1I3DLV4_9BURK</name>
<dbReference type="InterPro" id="IPR025975">
    <property type="entry name" value="Polysacc_lyase"/>
</dbReference>
<gene>
    <name evidence="1" type="ORF">SAMN05192543_101392</name>
</gene>
<dbReference type="Pfam" id="PF14099">
    <property type="entry name" value="Polysacc_lyase"/>
    <property type="match status" value="1"/>
</dbReference>
<organism evidence="1 2">
    <name type="scientific">Paraburkholderia megapolitana</name>
    <dbReference type="NCBI Taxonomy" id="420953"/>
    <lineage>
        <taxon>Bacteria</taxon>
        <taxon>Pseudomonadati</taxon>
        <taxon>Pseudomonadota</taxon>
        <taxon>Betaproteobacteria</taxon>
        <taxon>Burkholderiales</taxon>
        <taxon>Burkholderiaceae</taxon>
        <taxon>Paraburkholderia</taxon>
    </lineage>
</organism>
<dbReference type="STRING" id="420953.SAMN05192543_101392"/>
<keyword evidence="2" id="KW-1185">Reference proteome</keyword>
<dbReference type="Gene3D" id="2.60.120.200">
    <property type="match status" value="1"/>
</dbReference>
<proteinExistence type="predicted"/>
<reference evidence="1 2" key="1">
    <citation type="submission" date="2016-10" db="EMBL/GenBank/DDBJ databases">
        <authorList>
            <person name="de Groot N.N."/>
        </authorList>
    </citation>
    <scope>NUCLEOTIDE SEQUENCE [LARGE SCALE GENOMIC DNA]</scope>
    <source>
        <strain evidence="1 2">LMG 23650</strain>
    </source>
</reference>
<dbReference type="Proteomes" id="UP000199548">
    <property type="component" value="Unassembled WGS sequence"/>
</dbReference>
<sequence length="261" mass="28902">MANKLAWLTGLVFAGATYGLPLADGHENGTYVLVYKSMWRTGIDPRLTIQAPDKDSISTVTMPPFDGTVLKVTMRRSDYISHKVSGVPRAEVVFAPVARFAPGHEYEVRWTTMIPSSYPIDSLQPEIITQVHHSSSVGSPPFSLMLAGAHYQVDVRGGLGTPSRSYTFGAPLEDEGKVVAWVLRYRPDDQGQHALTDLYKDGVLVVHSAGKPNAYPNDKNAYLKIGVYKWWWNTRPSDVSERTMYYGNVEIGEQLLASAKP</sequence>
<evidence type="ECO:0000313" key="2">
    <source>
        <dbReference type="Proteomes" id="UP000199548"/>
    </source>
</evidence>
<dbReference type="RefSeq" id="WP_091006759.1">
    <property type="nucleotide sequence ID" value="NZ_CP041743.1"/>
</dbReference>
<dbReference type="GO" id="GO:0016829">
    <property type="term" value="F:lyase activity"/>
    <property type="evidence" value="ECO:0007669"/>
    <property type="project" value="UniProtKB-KW"/>
</dbReference>
<accession>A0A1I3DLV4</accession>
<keyword evidence="1" id="KW-0456">Lyase</keyword>
<dbReference type="EMBL" id="FOQU01000001">
    <property type="protein sequence ID" value="SFH87508.1"/>
    <property type="molecule type" value="Genomic_DNA"/>
</dbReference>